<dbReference type="Pfam" id="PF00534">
    <property type="entry name" value="Glycos_transf_1"/>
    <property type="match status" value="1"/>
</dbReference>
<evidence type="ECO:0000259" key="2">
    <source>
        <dbReference type="Pfam" id="PF13439"/>
    </source>
</evidence>
<evidence type="ECO:0000313" key="3">
    <source>
        <dbReference type="EMBL" id="MDS0261445.1"/>
    </source>
</evidence>
<feature type="domain" description="Glycosyl transferase family 1" evidence="1">
    <location>
        <begin position="190"/>
        <end position="352"/>
    </location>
</feature>
<organism evidence="3 4">
    <name type="scientific">Haloarcula saliterrae</name>
    <dbReference type="NCBI Taxonomy" id="2950534"/>
    <lineage>
        <taxon>Archaea</taxon>
        <taxon>Methanobacteriati</taxon>
        <taxon>Methanobacteriota</taxon>
        <taxon>Stenosarchaea group</taxon>
        <taxon>Halobacteria</taxon>
        <taxon>Halobacteriales</taxon>
        <taxon>Haloarculaceae</taxon>
        <taxon>Haloarcula</taxon>
    </lineage>
</organism>
<dbReference type="CDD" id="cd03801">
    <property type="entry name" value="GT4_PimA-like"/>
    <property type="match status" value="1"/>
</dbReference>
<dbReference type="PANTHER" id="PTHR45947">
    <property type="entry name" value="SULFOQUINOVOSYL TRANSFERASE SQD2"/>
    <property type="match status" value="1"/>
</dbReference>
<comment type="caution">
    <text evidence="3">The sequence shown here is derived from an EMBL/GenBank/DDBJ whole genome shotgun (WGS) entry which is preliminary data.</text>
</comment>
<dbReference type="InterPro" id="IPR050194">
    <property type="entry name" value="Glycosyltransferase_grp1"/>
</dbReference>
<dbReference type="InterPro" id="IPR028098">
    <property type="entry name" value="Glyco_trans_4-like_N"/>
</dbReference>
<accession>A0ABU2FHY5</accession>
<dbReference type="Gene3D" id="3.40.50.2000">
    <property type="entry name" value="Glycogen Phosphorylase B"/>
    <property type="match status" value="2"/>
</dbReference>
<name>A0ABU2FHY5_9EURY</name>
<reference evidence="3 4" key="1">
    <citation type="submission" date="2022-06" db="EMBL/GenBank/DDBJ databases">
        <title>Haloarcula sp. a new haloarchaeum isolate from saline soil.</title>
        <authorList>
            <person name="Strakova D."/>
            <person name="Galisteo C."/>
            <person name="Sanchez-Porro C."/>
            <person name="Ventosa A."/>
        </authorList>
    </citation>
    <scope>NUCLEOTIDE SEQUENCE [LARGE SCALE GENOMIC DNA]</scope>
    <source>
        <strain evidence="3 4">S1CR25-12</strain>
    </source>
</reference>
<feature type="domain" description="Glycosyltransferase subfamily 4-like N-terminal" evidence="2">
    <location>
        <begin position="14"/>
        <end position="180"/>
    </location>
</feature>
<dbReference type="RefSeq" id="WP_310921296.1">
    <property type="nucleotide sequence ID" value="NZ_JAMQON010000006.1"/>
</dbReference>
<dbReference type="Proteomes" id="UP001259659">
    <property type="component" value="Unassembled WGS sequence"/>
</dbReference>
<dbReference type="Pfam" id="PF13439">
    <property type="entry name" value="Glyco_transf_4"/>
    <property type="match status" value="1"/>
</dbReference>
<dbReference type="InterPro" id="IPR001296">
    <property type="entry name" value="Glyco_trans_1"/>
</dbReference>
<keyword evidence="4" id="KW-1185">Reference proteome</keyword>
<evidence type="ECO:0000313" key="4">
    <source>
        <dbReference type="Proteomes" id="UP001259659"/>
    </source>
</evidence>
<proteinExistence type="predicted"/>
<gene>
    <name evidence="3" type="ORF">NDI56_18750</name>
</gene>
<dbReference type="PANTHER" id="PTHR45947:SF3">
    <property type="entry name" value="SULFOQUINOVOSYL TRANSFERASE SQD2"/>
    <property type="match status" value="1"/>
</dbReference>
<protein>
    <submittedName>
        <fullName evidence="3">Glycosyltransferase family 4 protein</fullName>
    </submittedName>
</protein>
<dbReference type="EMBL" id="JAMQON010000006">
    <property type="protein sequence ID" value="MDS0261445.1"/>
    <property type="molecule type" value="Genomic_DNA"/>
</dbReference>
<evidence type="ECO:0000259" key="1">
    <source>
        <dbReference type="Pfam" id="PF00534"/>
    </source>
</evidence>
<dbReference type="SUPFAM" id="SSF53756">
    <property type="entry name" value="UDP-Glycosyltransferase/glycogen phosphorylase"/>
    <property type="match status" value="1"/>
</dbReference>
<sequence length="398" mass="43151">MKILHTPVRFFPYIGGVEAYVHDLSTQLVDRGHEVTVVCADVQEETDNHEWIDGIEVKRLRSIGQIANTNITPSLPGVLLKEARAADVIHTHLPTPWFADWSALAGAITDTPVVVTYHNDIIGEDLADYVARIYNQSMLKATLGLSDSVVVTQPEYVSNSAHLDDQMEKIDMIPNGVDTEHYTPVDLSDAERERLGLDPDRPTLFFLSVLDGHHEYKGLTDLLDAMAHLDDGEGRTPQLLVGGGGDAQSRYEAYADEAGVASSVTFLGRVPEEDITSYYSGADLFVLPSTSSDQEGFGLVLLEALACGTPVVTTDVVGIADEVRSEPIGTVTPIADPEALASSIEAQLDGDEFEPAVARALCEDEYSWQASAVEMEKLYRRVVTDPAVPSPSGAVNRS</sequence>